<dbReference type="InterPro" id="IPR020843">
    <property type="entry name" value="ER"/>
</dbReference>
<proteinExistence type="inferred from homology"/>
<sequence length="361" mass="38177">MGMSSLPSSQRGIVQDATGKLQLVDGIPLPKLLAGTVIVRVAAVALNPSDYKMHAAFPMPGAVVGNDFAGTIVAVAEGTTTDLKPGDLVCGAVNSYNREAPEDGAFAEFVRIPVEILCRMTEVDIPIEKAATLGTALATCSLALWATDALNIPSTPDTPSLQVEPIPVLVYGGSSASGTMAIQLLRLSGLDPIATCSPHNFELVRSYGASAVFDYTDTNTSVAIKAHTRGRLKYVLDCISDEQSVRCCYGAIARTGGRYTSLELVPDELLATRRAVQASFVMAFEVLGQEIKLPGGYGKPADPGKRELSIRCFAIYQRLLNEGKLRTHPTQLLEAGLESVLNGLALLKSGTISGKKLIVSL</sequence>
<evidence type="ECO:0000256" key="2">
    <source>
        <dbReference type="ARBA" id="ARBA00022857"/>
    </source>
</evidence>
<dbReference type="Gene3D" id="3.40.50.720">
    <property type="entry name" value="NAD(P)-binding Rossmann-like Domain"/>
    <property type="match status" value="1"/>
</dbReference>
<dbReference type="InterPro" id="IPR011032">
    <property type="entry name" value="GroES-like_sf"/>
</dbReference>
<comment type="similarity">
    <text evidence="1">Belongs to the zinc-containing alcohol dehydrogenase family.</text>
</comment>
<dbReference type="InterPro" id="IPR013154">
    <property type="entry name" value="ADH-like_N"/>
</dbReference>
<organism evidence="5 6">
    <name type="scientific">Lachnellula subtilissima</name>
    <dbReference type="NCBI Taxonomy" id="602034"/>
    <lineage>
        <taxon>Eukaryota</taxon>
        <taxon>Fungi</taxon>
        <taxon>Dikarya</taxon>
        <taxon>Ascomycota</taxon>
        <taxon>Pezizomycotina</taxon>
        <taxon>Leotiomycetes</taxon>
        <taxon>Helotiales</taxon>
        <taxon>Lachnaceae</taxon>
        <taxon>Lachnellula</taxon>
    </lineage>
</organism>
<evidence type="ECO:0000256" key="1">
    <source>
        <dbReference type="ARBA" id="ARBA00008072"/>
    </source>
</evidence>
<dbReference type="GO" id="GO:0016651">
    <property type="term" value="F:oxidoreductase activity, acting on NAD(P)H"/>
    <property type="evidence" value="ECO:0007669"/>
    <property type="project" value="InterPro"/>
</dbReference>
<dbReference type="Pfam" id="PF08240">
    <property type="entry name" value="ADH_N"/>
    <property type="match status" value="1"/>
</dbReference>
<name>A0A8H8RLZ8_9HELO</name>
<dbReference type="Proteomes" id="UP000462212">
    <property type="component" value="Unassembled WGS sequence"/>
</dbReference>
<evidence type="ECO:0000313" key="6">
    <source>
        <dbReference type="Proteomes" id="UP000462212"/>
    </source>
</evidence>
<comment type="caution">
    <text evidence="5">The sequence shown here is derived from an EMBL/GenBank/DDBJ whole genome shotgun (WGS) entry which is preliminary data.</text>
</comment>
<dbReference type="PANTHER" id="PTHR45348">
    <property type="entry name" value="HYPOTHETICAL OXIDOREDUCTASE (EUROFUNG)"/>
    <property type="match status" value="1"/>
</dbReference>
<dbReference type="AlphaFoldDB" id="A0A8H8RLZ8"/>
<evidence type="ECO:0000313" key="5">
    <source>
        <dbReference type="EMBL" id="TVY36832.1"/>
    </source>
</evidence>
<gene>
    <name evidence="5" type="primary">ccsC</name>
    <name evidence="5" type="ORF">LSUB1_G006685</name>
</gene>
<dbReference type="Gene3D" id="3.90.180.10">
    <property type="entry name" value="Medium-chain alcohol dehydrogenases, catalytic domain"/>
    <property type="match status" value="1"/>
</dbReference>
<dbReference type="SUPFAM" id="SSF50129">
    <property type="entry name" value="GroES-like"/>
    <property type="match status" value="1"/>
</dbReference>
<keyword evidence="2" id="KW-0521">NADP</keyword>
<reference evidence="5 6" key="1">
    <citation type="submission" date="2018-05" db="EMBL/GenBank/DDBJ databases">
        <title>Genome sequencing and assembly of the regulated plant pathogen Lachnellula willkommii and related sister species for the development of diagnostic species identification markers.</title>
        <authorList>
            <person name="Giroux E."/>
            <person name="Bilodeau G."/>
        </authorList>
    </citation>
    <scope>NUCLEOTIDE SEQUENCE [LARGE SCALE GENOMIC DNA]</scope>
    <source>
        <strain evidence="5 6">CBS 197.66</strain>
    </source>
</reference>
<evidence type="ECO:0000259" key="4">
    <source>
        <dbReference type="SMART" id="SM00829"/>
    </source>
</evidence>
<dbReference type="SMART" id="SM00829">
    <property type="entry name" value="PKS_ER"/>
    <property type="match status" value="1"/>
</dbReference>
<feature type="domain" description="Enoyl reductase (ER)" evidence="4">
    <location>
        <begin position="16"/>
        <end position="358"/>
    </location>
</feature>
<dbReference type="Pfam" id="PF00107">
    <property type="entry name" value="ADH_zinc_N"/>
    <property type="match status" value="1"/>
</dbReference>
<dbReference type="EMBL" id="QGMJ01000394">
    <property type="protein sequence ID" value="TVY36832.1"/>
    <property type="molecule type" value="Genomic_DNA"/>
</dbReference>
<accession>A0A8H8RLZ8</accession>
<evidence type="ECO:0000256" key="3">
    <source>
        <dbReference type="ARBA" id="ARBA00023002"/>
    </source>
</evidence>
<dbReference type="InterPro" id="IPR047122">
    <property type="entry name" value="Trans-enoyl_RdTase-like"/>
</dbReference>
<dbReference type="SUPFAM" id="SSF51735">
    <property type="entry name" value="NAD(P)-binding Rossmann-fold domains"/>
    <property type="match status" value="1"/>
</dbReference>
<keyword evidence="3" id="KW-0560">Oxidoreductase</keyword>
<dbReference type="InterPro" id="IPR036291">
    <property type="entry name" value="NAD(P)-bd_dom_sf"/>
</dbReference>
<protein>
    <submittedName>
        <fullName evidence="5">Trans-enoyl reductase</fullName>
    </submittedName>
</protein>
<dbReference type="CDD" id="cd08249">
    <property type="entry name" value="enoyl_reductase_like"/>
    <property type="match status" value="1"/>
</dbReference>
<keyword evidence="6" id="KW-1185">Reference proteome</keyword>
<dbReference type="InterPro" id="IPR013149">
    <property type="entry name" value="ADH-like_C"/>
</dbReference>
<dbReference type="PANTHER" id="PTHR45348:SF6">
    <property type="entry name" value="TRANS-ENOYL REDUCTASE APDC"/>
    <property type="match status" value="1"/>
</dbReference>
<dbReference type="OrthoDB" id="48317at2759"/>